<gene>
    <name evidence="2" type="ORF">AAW31_13960</name>
    <name evidence="4" type="ORF">BCL69_101712</name>
    <name evidence="3" type="ORF">SAMN05421882_101850</name>
</gene>
<dbReference type="OrthoDB" id="9806559at2"/>
<evidence type="ECO:0000313" key="5">
    <source>
        <dbReference type="Proteomes" id="UP000034156"/>
    </source>
</evidence>
<dbReference type="EMBL" id="CP011451">
    <property type="protein sequence ID" value="AKH38661.1"/>
    <property type="molecule type" value="Genomic_DNA"/>
</dbReference>
<evidence type="ECO:0000313" key="4">
    <source>
        <dbReference type="EMBL" id="TYP89355.1"/>
    </source>
</evidence>
<reference evidence="4 7" key="4">
    <citation type="submission" date="2019-07" db="EMBL/GenBank/DDBJ databases">
        <title>Active sludge and wastewater microbial communities from Klosterneuburg, Austria.</title>
        <authorList>
            <person name="Wagner M."/>
        </authorList>
    </citation>
    <scope>NUCLEOTIDE SEQUENCE [LARGE SCALE GENOMIC DNA]</scope>
    <source>
        <strain evidence="4 7">Nm2</strain>
    </source>
</reference>
<evidence type="ECO:0000313" key="3">
    <source>
        <dbReference type="EMBL" id="SDW60915.1"/>
    </source>
</evidence>
<dbReference type="RefSeq" id="WP_046850698.1">
    <property type="nucleotide sequence ID" value="NZ_CP011451.1"/>
</dbReference>
<dbReference type="AlphaFoldDB" id="A0A0F7KGL2"/>
<feature type="transmembrane region" description="Helical" evidence="1">
    <location>
        <begin position="61"/>
        <end position="78"/>
    </location>
</feature>
<sequence>MSQLLLGAIAMTNLTIGLFFLRFWKRTYDRFFLFFAVSFTLEGINRALLGLSYNADENEPVYYLVRLLSFVLILVAIIDKNRINKSQGDN</sequence>
<dbReference type="KEGG" id="nco:AAW31_13960"/>
<organism evidence="2 5">
    <name type="scientific">Nitrosomonas communis</name>
    <dbReference type="NCBI Taxonomy" id="44574"/>
    <lineage>
        <taxon>Bacteria</taxon>
        <taxon>Pseudomonadati</taxon>
        <taxon>Pseudomonadota</taxon>
        <taxon>Betaproteobacteria</taxon>
        <taxon>Nitrosomonadales</taxon>
        <taxon>Nitrosomonadaceae</taxon>
        <taxon>Nitrosomonas</taxon>
    </lineage>
</organism>
<dbReference type="Proteomes" id="UP000324176">
    <property type="component" value="Unassembled WGS sequence"/>
</dbReference>
<protein>
    <submittedName>
        <fullName evidence="2">Membrane protein</fullName>
    </submittedName>
</protein>
<name>A0A0F7KGL2_9PROT</name>
<proteinExistence type="predicted"/>
<evidence type="ECO:0000313" key="6">
    <source>
        <dbReference type="Proteomes" id="UP000183454"/>
    </source>
</evidence>
<reference evidence="3 6" key="3">
    <citation type="submission" date="2016-10" db="EMBL/GenBank/DDBJ databases">
        <authorList>
            <person name="de Groot N.N."/>
        </authorList>
    </citation>
    <scope>NUCLEOTIDE SEQUENCE [LARGE SCALE GENOMIC DNA]</scope>
    <source>
        <strain evidence="3 6">Nm110</strain>
    </source>
</reference>
<accession>A0A0F7KGL2</accession>
<dbReference type="Pfam" id="PF19447">
    <property type="entry name" value="DUF5985"/>
    <property type="match status" value="1"/>
</dbReference>
<evidence type="ECO:0000313" key="2">
    <source>
        <dbReference type="EMBL" id="AKH38661.1"/>
    </source>
</evidence>
<dbReference type="InterPro" id="IPR046027">
    <property type="entry name" value="DUF5985"/>
</dbReference>
<dbReference type="Proteomes" id="UP000034156">
    <property type="component" value="Chromosome"/>
</dbReference>
<dbReference type="Proteomes" id="UP000183454">
    <property type="component" value="Unassembled WGS sequence"/>
</dbReference>
<dbReference type="EMBL" id="VNHT01000017">
    <property type="protein sequence ID" value="TYP89355.1"/>
    <property type="molecule type" value="Genomic_DNA"/>
</dbReference>
<keyword evidence="1" id="KW-0812">Transmembrane</keyword>
<dbReference type="PATRIC" id="fig|44574.3.peg.3391"/>
<keyword evidence="1" id="KW-0472">Membrane</keyword>
<feature type="transmembrane region" description="Helical" evidence="1">
    <location>
        <begin position="6"/>
        <end position="24"/>
    </location>
</feature>
<evidence type="ECO:0000313" key="7">
    <source>
        <dbReference type="Proteomes" id="UP000324176"/>
    </source>
</evidence>
<feature type="transmembrane region" description="Helical" evidence="1">
    <location>
        <begin position="31"/>
        <end position="49"/>
    </location>
</feature>
<reference evidence="5" key="1">
    <citation type="submission" date="2015-05" db="EMBL/GenBank/DDBJ databases">
        <title>Draft genome of Nitrosomonas communis strain Nm2.</title>
        <authorList>
            <person name="Kozlowski J.A."/>
            <person name="Kits K.D."/>
            <person name="Stein L.Y."/>
        </authorList>
    </citation>
    <scope>NUCLEOTIDE SEQUENCE [LARGE SCALE GENOMIC DNA]</scope>
    <source>
        <strain evidence="5">Nm2</strain>
    </source>
</reference>
<dbReference type="EMBL" id="FNNH01000018">
    <property type="protein sequence ID" value="SDW60915.1"/>
    <property type="molecule type" value="Genomic_DNA"/>
</dbReference>
<evidence type="ECO:0000256" key="1">
    <source>
        <dbReference type="SAM" id="Phobius"/>
    </source>
</evidence>
<keyword evidence="1" id="KW-1133">Transmembrane helix</keyword>
<keyword evidence="5" id="KW-1185">Reference proteome</keyword>
<reference evidence="2 5" key="2">
    <citation type="journal article" date="2016" name="Genome Announc.">
        <title>Genome Sequence of Nitrosomonas communis Strain Nm2, a Mesophilic Ammonia-Oxidizing Bacterium Isolated from Mediterranean Soil.</title>
        <authorList>
            <person name="Kozlowski J.A."/>
            <person name="Kits K.D."/>
            <person name="Stein L.Y."/>
        </authorList>
    </citation>
    <scope>NUCLEOTIDE SEQUENCE [LARGE SCALE GENOMIC DNA]</scope>
    <source>
        <strain evidence="2 5">Nm2</strain>
    </source>
</reference>